<feature type="transmembrane region" description="Helical" evidence="1">
    <location>
        <begin position="12"/>
        <end position="33"/>
    </location>
</feature>
<keyword evidence="1" id="KW-0472">Membrane</keyword>
<name>A0A1A9E1F1_STRAG</name>
<proteinExistence type="predicted"/>
<evidence type="ECO:0000256" key="1">
    <source>
        <dbReference type="SAM" id="Phobius"/>
    </source>
</evidence>
<keyword evidence="1" id="KW-1133">Transmembrane helix</keyword>
<keyword evidence="1" id="KW-0812">Transmembrane</keyword>
<gene>
    <name evidence="2" type="ORF">C4618_00685</name>
</gene>
<feature type="transmembrane region" description="Helical" evidence="1">
    <location>
        <begin position="92"/>
        <end position="111"/>
    </location>
</feature>
<evidence type="ECO:0000313" key="3">
    <source>
        <dbReference type="Proteomes" id="UP000256718"/>
    </source>
</evidence>
<accession>A0A1A9E1F1</accession>
<evidence type="ECO:0000313" key="2">
    <source>
        <dbReference type="EMBL" id="RDY91418.1"/>
    </source>
</evidence>
<sequence>MYKKLIKILNIIQLLLVIILTGVIIFWMTKLILLVDFDWITDSYFIQSSKFNWIKFFSQFITIDLIFVLPLIMFNFVYYLLNEKTKGNFGKLVETVNVVYPSIVSVITLSLTANELVFTFITSVIAFIVLTIQISKFIFKQRK</sequence>
<protein>
    <submittedName>
        <fullName evidence="2">Uncharacterized protein</fullName>
    </submittedName>
</protein>
<reference evidence="2 3" key="1">
    <citation type="journal article" date="2018" name="Emerg. Microbes Infect.">
        <title>Phenotypic and molecular analysis of nontypeable Group B streptococci: identification of cps2a and hybrid cps2a/cps5 Group B streptococcal capsule gene clusters.</title>
        <authorList>
            <person name="Alhhazmi A."/>
            <person name="Tyrrell G.J."/>
        </authorList>
    </citation>
    <scope>NUCLEOTIDE SEQUENCE [LARGE SCALE GENOMIC DNA]</scope>
    <source>
        <strain evidence="2 3">PLGBS17</strain>
    </source>
</reference>
<comment type="caution">
    <text evidence="2">The sequence shown here is derived from an EMBL/GenBank/DDBJ whole genome shotgun (WGS) entry which is preliminary data.</text>
</comment>
<organism evidence="2 3">
    <name type="scientific">Streptococcus agalactiae</name>
    <dbReference type="NCBI Taxonomy" id="1311"/>
    <lineage>
        <taxon>Bacteria</taxon>
        <taxon>Bacillati</taxon>
        <taxon>Bacillota</taxon>
        <taxon>Bacilli</taxon>
        <taxon>Lactobacillales</taxon>
        <taxon>Streptococcaceae</taxon>
        <taxon>Streptococcus</taxon>
    </lineage>
</organism>
<dbReference type="EMBL" id="QHGZ01000018">
    <property type="protein sequence ID" value="RDY91418.1"/>
    <property type="molecule type" value="Genomic_DNA"/>
</dbReference>
<feature type="transmembrane region" description="Helical" evidence="1">
    <location>
        <begin position="53"/>
        <end position="80"/>
    </location>
</feature>
<feature type="transmembrane region" description="Helical" evidence="1">
    <location>
        <begin position="117"/>
        <end position="139"/>
    </location>
</feature>
<dbReference type="AlphaFoldDB" id="A0A1A9E1F1"/>
<dbReference type="Proteomes" id="UP000256718">
    <property type="component" value="Unassembled WGS sequence"/>
</dbReference>